<dbReference type="PROSITE" id="PS51774">
    <property type="entry name" value="NAB"/>
    <property type="match status" value="1"/>
</dbReference>
<dbReference type="GO" id="GO:0051015">
    <property type="term" value="F:actin filament binding"/>
    <property type="evidence" value="ECO:0007669"/>
    <property type="project" value="TreeGrafter"/>
</dbReference>
<dbReference type="Gene3D" id="1.10.287.1490">
    <property type="match status" value="1"/>
</dbReference>
<evidence type="ECO:0000256" key="1">
    <source>
        <dbReference type="ARBA" id="ARBA00023054"/>
    </source>
</evidence>
<evidence type="ECO:0000313" key="7">
    <source>
        <dbReference type="Proteomes" id="UP000594638"/>
    </source>
</evidence>
<feature type="coiled-coil region" evidence="3">
    <location>
        <begin position="1204"/>
        <end position="1238"/>
    </location>
</feature>
<dbReference type="Pfam" id="PF07765">
    <property type="entry name" value="KIP1"/>
    <property type="match status" value="1"/>
</dbReference>
<evidence type="ECO:0000256" key="4">
    <source>
        <dbReference type="SAM" id="MobiDB-lite"/>
    </source>
</evidence>
<comment type="similarity">
    <text evidence="2">Belongs to the NET family.</text>
</comment>
<feature type="domain" description="NAB" evidence="5">
    <location>
        <begin position="13"/>
        <end position="93"/>
    </location>
</feature>
<feature type="coiled-coil region" evidence="3">
    <location>
        <begin position="586"/>
        <end position="662"/>
    </location>
</feature>
<keyword evidence="1 3" id="KW-0175">Coiled coil</keyword>
<dbReference type="InterPro" id="IPR011684">
    <property type="entry name" value="NAB"/>
</dbReference>
<feature type="coiled-coil region" evidence="3">
    <location>
        <begin position="1008"/>
        <end position="1126"/>
    </location>
</feature>
<gene>
    <name evidence="6" type="ORF">OLEA9_A070874</name>
</gene>
<feature type="coiled-coil region" evidence="3">
    <location>
        <begin position="197"/>
        <end position="459"/>
    </location>
</feature>
<dbReference type="OrthoDB" id="10255522at2759"/>
<organism evidence="6 7">
    <name type="scientific">Olea europaea subsp. europaea</name>
    <dbReference type="NCBI Taxonomy" id="158383"/>
    <lineage>
        <taxon>Eukaryota</taxon>
        <taxon>Viridiplantae</taxon>
        <taxon>Streptophyta</taxon>
        <taxon>Embryophyta</taxon>
        <taxon>Tracheophyta</taxon>
        <taxon>Spermatophyta</taxon>
        <taxon>Magnoliopsida</taxon>
        <taxon>eudicotyledons</taxon>
        <taxon>Gunneridae</taxon>
        <taxon>Pentapetalae</taxon>
        <taxon>asterids</taxon>
        <taxon>lamiids</taxon>
        <taxon>Lamiales</taxon>
        <taxon>Oleaceae</taxon>
        <taxon>Oleeae</taxon>
        <taxon>Olea</taxon>
    </lineage>
</organism>
<reference evidence="6 7" key="1">
    <citation type="submission" date="2019-12" db="EMBL/GenBank/DDBJ databases">
        <authorList>
            <person name="Alioto T."/>
            <person name="Alioto T."/>
            <person name="Gomez Garrido J."/>
        </authorList>
    </citation>
    <scope>NUCLEOTIDE SEQUENCE [LARGE SCALE GENOMIC DNA]</scope>
</reference>
<dbReference type="InterPro" id="IPR051861">
    <property type="entry name" value="NET_actin-binding_domain"/>
</dbReference>
<dbReference type="EMBL" id="CACTIH010000050">
    <property type="protein sequence ID" value="CAA2941911.1"/>
    <property type="molecule type" value="Genomic_DNA"/>
</dbReference>
<dbReference type="Proteomes" id="UP000594638">
    <property type="component" value="Unassembled WGS sequence"/>
</dbReference>
<evidence type="ECO:0000256" key="3">
    <source>
        <dbReference type="SAM" id="Coils"/>
    </source>
</evidence>
<evidence type="ECO:0000259" key="5">
    <source>
        <dbReference type="PROSITE" id="PS51774"/>
    </source>
</evidence>
<proteinExistence type="inferred from homology"/>
<comment type="caution">
    <text evidence="6">The sequence shown here is derived from an EMBL/GenBank/DDBJ whole genome shotgun (WGS) entry which is preliminary data.</text>
</comment>
<evidence type="ECO:0000313" key="6">
    <source>
        <dbReference type="EMBL" id="CAA2941911.1"/>
    </source>
</evidence>
<feature type="coiled-coil region" evidence="3">
    <location>
        <begin position="485"/>
        <end position="557"/>
    </location>
</feature>
<sequence length="1658" mass="191110">MGTLLHSESRRLYSWWWDSHISPKNSKWLKENLTDIDAKVKSMIKLIEEDADSFARRAEMYYKKRPELMKLVEEFYRAYRALAERYDHATGELRHAHRTIAEAFPDQLSHEVVEDSPSKSVGQDMEPHTPEIKRSLRALVDLHGVDVPHMGEIEGGISNIGLRQFHEIFSGKETDTKNRRYAEGRVKRGLNVEKERKEGINDEVLHLSNENQNLKEKVLSESTRAGKAENEVQGLKKALADMQGEMEDVFLKYRRCLEKLSSLEGELDYAKNNSMQLDKRASMAEIEVQTLKEALMQLEAERDTALVEQKEYLKKISNLEAMALQTQEDMRERAIKAENEAQTLKNEISALKFEKETAYHQYERCLGKISDLESTIAKAEEEAQSLKKQAERAEAEVTELRKGLAKLKEEKEAIAFLYKCCLETVSKLERDISLAKEECNRLKSEVLNGTEKLKNAEEKCFLTYQALVEQVEAAGLNQNCIGTSIKSFQDENSRLRQLREQESNEKEALLKKLENMEELLKKKAAAESSLSDTNGELERSREKVKSLQESCQFLHGEKSALVAEKASILSQMNAVTENTHKLLEKNAVLENSLSTAKVELEGLREKSKGLEEICQLLKDEKSHLLSEKGTLIAKLENVERRLECLERRFTGLEEKYAGIEKDQEGMHFQVEELKVSLGVEKHERTNSNLETEGRFSVLENHIHLLQEENRRKKMEFEEERDKALKAQFEMCVLQKFIKDMEEKNYSLIIDCQKHVEASKLANKVIAELESENLEQQVEAELLLDEIERLRLGIYQVFRSLEIGNDFTSEAKVENEQTFVHHVLENIEDMKCTISKQEDDKQQLLVENSVLVTLLEQLESKGIEIESQKRYFEQEFKIEAEKLVQVKNEKDELLNINRQLESEVIKSHQHTALHDTEMGRLCVQQADLHKAYMALQEAHSHTLQENRSLLKKLADFKEEKWLVDQENDVVLLELLAIANQSLVFRNFGTEKITELNLLLEDLHGQHEVNSNLEKEISMFRGKLEMQEMENLILKDSVHMMEMELQEIRESNVKMEQENFTGKEILIQKEAKFLDAKMKLEAAENLNSTLCKTVDRLEIDIQESMQMRENLEKEMFQLSEKNSVQNKEIESLHVVNANLVSELNQLHEEIGERQIREQNLSLELEEKNSEFELWEAEAATFYFDLQISSVHEVLFENKVHELIGACQSLENESASKTSEIERIKGKISSMETEIEELKSQLYAYAPVVASLKDDVASLEHNALLHTKLEAAHGRELECSEPVSQNRMEDRFPVPNEFQDLQKLQVRIKEIGKMMDEMNKSVLQRRSNPNIKQADSMAEIEHLKQRRRSGRDNLNNDLSNSPKLQKIKTKSIEARNGMRMKDIPLDNVSDSTLHGVRRQGTVGADDQMLDLWETGESGNHGQTIGESLKQAYKLTDSDIVYDHFEKLKRDTESCTDIEVEKELGVDKLELSTRYTEPSREMSSRKILERLASDGQKLESLQTTMQNLRRKLEMNRSTRKTMNVGFETVQEQLAEAEESVGQLVYLNGKLVKNIEESRSPDGRASPESKEAVKLSRKEVLEQAQKGSERIGRLQVELHKIQYVLTKLEDEKKSKGRGKFLRSKTSIILKDFIYYGRKNGGKRKKSPFCGCFKPSTSRNGRSL</sequence>
<dbReference type="PANTHER" id="PTHR32258">
    <property type="entry name" value="PROTEIN NETWORKED 4A"/>
    <property type="match status" value="1"/>
</dbReference>
<feature type="compositionally biased region" description="Polar residues" evidence="4">
    <location>
        <begin position="1649"/>
        <end position="1658"/>
    </location>
</feature>
<feature type="compositionally biased region" description="Polar residues" evidence="4">
    <location>
        <begin position="1349"/>
        <end position="1360"/>
    </location>
</feature>
<keyword evidence="7" id="KW-1185">Reference proteome</keyword>
<dbReference type="PANTHER" id="PTHR32258:SF6">
    <property type="entry name" value="PROTEIN NETWORKED 1A"/>
    <property type="match status" value="1"/>
</dbReference>
<feature type="region of interest" description="Disordered" evidence="4">
    <location>
        <begin position="1634"/>
        <end position="1658"/>
    </location>
</feature>
<protein>
    <submittedName>
        <fullName evidence="6">NETWORKED 1A-like</fullName>
    </submittedName>
</protein>
<feature type="region of interest" description="Disordered" evidence="4">
    <location>
        <begin position="1342"/>
        <end position="1369"/>
    </location>
</feature>
<dbReference type="GO" id="GO:0005886">
    <property type="term" value="C:plasma membrane"/>
    <property type="evidence" value="ECO:0007669"/>
    <property type="project" value="TreeGrafter"/>
</dbReference>
<name>A0A8S0PD12_OLEEU</name>
<dbReference type="Gramene" id="OE9A070874T2">
    <property type="protein sequence ID" value="OE9A070874C2"/>
    <property type="gene ID" value="OE9A070874"/>
</dbReference>
<dbReference type="Gramene" id="OE9A070874T3">
    <property type="protein sequence ID" value="OE9A070874C3"/>
    <property type="gene ID" value="OE9A070874"/>
</dbReference>
<dbReference type="Gramene" id="OE9A070874T1">
    <property type="protein sequence ID" value="OE9A070874C1"/>
    <property type="gene ID" value="OE9A070874"/>
</dbReference>
<dbReference type="Gene3D" id="1.20.5.170">
    <property type="match status" value="1"/>
</dbReference>
<feature type="coiled-coil region" evidence="3">
    <location>
        <begin position="1487"/>
        <end position="1514"/>
    </location>
</feature>
<evidence type="ECO:0000256" key="2">
    <source>
        <dbReference type="ARBA" id="ARBA00038006"/>
    </source>
</evidence>
<accession>A0A8S0PD12</accession>